<feature type="region of interest" description="Disordered" evidence="1">
    <location>
        <begin position="1"/>
        <end position="23"/>
    </location>
</feature>
<dbReference type="PANTHER" id="PTHR31907">
    <property type="entry name" value="MLP-LIKE PROTEIN 423"/>
    <property type="match status" value="1"/>
</dbReference>
<dbReference type="AlphaFoldDB" id="A0AAN9KTS3"/>
<evidence type="ECO:0000259" key="2">
    <source>
        <dbReference type="SMART" id="SM01037"/>
    </source>
</evidence>
<proteinExistence type="predicted"/>
<accession>A0AAN9KTS3</accession>
<dbReference type="InterPro" id="IPR051761">
    <property type="entry name" value="MLP-like_ligand-binding"/>
</dbReference>
<dbReference type="Proteomes" id="UP001367508">
    <property type="component" value="Unassembled WGS sequence"/>
</dbReference>
<gene>
    <name evidence="3" type="ORF">VNO77_26946</name>
</gene>
<evidence type="ECO:0000313" key="4">
    <source>
        <dbReference type="Proteomes" id="UP001367508"/>
    </source>
</evidence>
<dbReference type="SUPFAM" id="SSF55961">
    <property type="entry name" value="Bet v1-like"/>
    <property type="match status" value="1"/>
</dbReference>
<dbReference type="Gene3D" id="3.30.530.20">
    <property type="match status" value="1"/>
</dbReference>
<evidence type="ECO:0000256" key="1">
    <source>
        <dbReference type="SAM" id="MobiDB-lite"/>
    </source>
</evidence>
<dbReference type="GO" id="GO:0006952">
    <property type="term" value="P:defense response"/>
    <property type="evidence" value="ECO:0007669"/>
    <property type="project" value="InterPro"/>
</dbReference>
<dbReference type="InterPro" id="IPR023393">
    <property type="entry name" value="START-like_dom_sf"/>
</dbReference>
<evidence type="ECO:0000313" key="3">
    <source>
        <dbReference type="EMBL" id="KAK7323472.1"/>
    </source>
</evidence>
<reference evidence="3 4" key="1">
    <citation type="submission" date="2024-01" db="EMBL/GenBank/DDBJ databases">
        <title>The genomes of 5 underutilized Papilionoideae crops provide insights into root nodulation and disease resistanc.</title>
        <authorList>
            <person name="Jiang F."/>
        </authorList>
    </citation>
    <scope>NUCLEOTIDE SEQUENCE [LARGE SCALE GENOMIC DNA]</scope>
    <source>
        <strain evidence="3">LVBAO_FW01</strain>
        <tissue evidence="3">Leaves</tissue>
    </source>
</reference>
<feature type="domain" description="Bet v I/Major latex protein" evidence="2">
    <location>
        <begin position="161"/>
        <end position="269"/>
    </location>
</feature>
<sequence length="271" mass="30895">MFSHGETPNISKETDEQQTPKAVTATLEQITTIKSQATLRSYSGIIKHLSVPGSGMVPQYLQPIQPHTSRWLEEESSLANNLKSLGVFEDRRRMKPSLQGAPMPKYSFTVYEARSSSSHIWNQVPRGHIHLFLDAMYNLVFLTDTLPVFADPPHDDKTCIHMEPQQELTTLINLSWLGFWTTIDGKACVVKDVIEGIDKENNKITFKVIEGDLYKSFKFVLEVIPKGNGSEVHWVIEYEKQNENIPDPHTMSQFLIEMSKDIDAYITKDQK</sequence>
<organism evidence="3 4">
    <name type="scientific">Canavalia gladiata</name>
    <name type="common">Sword bean</name>
    <name type="synonym">Dolichos gladiatus</name>
    <dbReference type="NCBI Taxonomy" id="3824"/>
    <lineage>
        <taxon>Eukaryota</taxon>
        <taxon>Viridiplantae</taxon>
        <taxon>Streptophyta</taxon>
        <taxon>Embryophyta</taxon>
        <taxon>Tracheophyta</taxon>
        <taxon>Spermatophyta</taxon>
        <taxon>Magnoliopsida</taxon>
        <taxon>eudicotyledons</taxon>
        <taxon>Gunneridae</taxon>
        <taxon>Pentapetalae</taxon>
        <taxon>rosids</taxon>
        <taxon>fabids</taxon>
        <taxon>Fabales</taxon>
        <taxon>Fabaceae</taxon>
        <taxon>Papilionoideae</taxon>
        <taxon>50 kb inversion clade</taxon>
        <taxon>NPAAA clade</taxon>
        <taxon>indigoferoid/millettioid clade</taxon>
        <taxon>Phaseoleae</taxon>
        <taxon>Canavalia</taxon>
    </lineage>
</organism>
<dbReference type="Pfam" id="PF00407">
    <property type="entry name" value="Bet_v_1"/>
    <property type="match status" value="1"/>
</dbReference>
<dbReference type="SMART" id="SM01037">
    <property type="entry name" value="Bet_v_1"/>
    <property type="match status" value="1"/>
</dbReference>
<dbReference type="EMBL" id="JAYMYQ010000006">
    <property type="protein sequence ID" value="KAK7323472.1"/>
    <property type="molecule type" value="Genomic_DNA"/>
</dbReference>
<dbReference type="InterPro" id="IPR000916">
    <property type="entry name" value="Bet_v_I/MLP"/>
</dbReference>
<comment type="caution">
    <text evidence="3">The sequence shown here is derived from an EMBL/GenBank/DDBJ whole genome shotgun (WGS) entry which is preliminary data.</text>
</comment>
<protein>
    <recommendedName>
        <fullName evidence="2">Bet v I/Major latex protein domain-containing protein</fullName>
    </recommendedName>
</protein>
<keyword evidence="4" id="KW-1185">Reference proteome</keyword>
<name>A0AAN9KTS3_CANGL</name>